<dbReference type="GeneID" id="25914555"/>
<name>A0A0L0F9J0_9EUKA</name>
<dbReference type="AlphaFoldDB" id="A0A0L0F9J0"/>
<sequence>VIYNPDDIITSFGLPLEGFQSTKWQNFGMLLLVWALTKVLAYCALIFKKYGRID</sequence>
<keyword evidence="3" id="KW-1185">Reference proteome</keyword>
<evidence type="ECO:0000313" key="2">
    <source>
        <dbReference type="EMBL" id="KNC73389.1"/>
    </source>
</evidence>
<accession>A0A0L0F9J0</accession>
<feature type="non-terminal residue" evidence="2">
    <location>
        <position position="1"/>
    </location>
</feature>
<evidence type="ECO:0000256" key="1">
    <source>
        <dbReference type="SAM" id="Phobius"/>
    </source>
</evidence>
<gene>
    <name evidence="2" type="ORF">SARC_14051</name>
</gene>
<dbReference type="Proteomes" id="UP000054560">
    <property type="component" value="Unassembled WGS sequence"/>
</dbReference>
<dbReference type="RefSeq" id="XP_014147291.1">
    <property type="nucleotide sequence ID" value="XM_014291816.1"/>
</dbReference>
<evidence type="ECO:0000313" key="3">
    <source>
        <dbReference type="Proteomes" id="UP000054560"/>
    </source>
</evidence>
<feature type="transmembrane region" description="Helical" evidence="1">
    <location>
        <begin position="27"/>
        <end position="47"/>
    </location>
</feature>
<organism evidence="2 3">
    <name type="scientific">Sphaeroforma arctica JP610</name>
    <dbReference type="NCBI Taxonomy" id="667725"/>
    <lineage>
        <taxon>Eukaryota</taxon>
        <taxon>Ichthyosporea</taxon>
        <taxon>Ichthyophonida</taxon>
        <taxon>Sphaeroforma</taxon>
    </lineage>
</organism>
<keyword evidence="1" id="KW-1133">Transmembrane helix</keyword>
<keyword evidence="1" id="KW-0812">Transmembrane</keyword>
<keyword evidence="1" id="KW-0472">Membrane</keyword>
<dbReference type="EMBL" id="KQ245673">
    <property type="protein sequence ID" value="KNC73389.1"/>
    <property type="molecule type" value="Genomic_DNA"/>
</dbReference>
<proteinExistence type="predicted"/>
<reference evidence="2 3" key="1">
    <citation type="submission" date="2011-02" db="EMBL/GenBank/DDBJ databases">
        <title>The Genome Sequence of Sphaeroforma arctica JP610.</title>
        <authorList>
            <consortium name="The Broad Institute Genome Sequencing Platform"/>
            <person name="Russ C."/>
            <person name="Cuomo C."/>
            <person name="Young S.K."/>
            <person name="Zeng Q."/>
            <person name="Gargeya S."/>
            <person name="Alvarado L."/>
            <person name="Berlin A."/>
            <person name="Chapman S.B."/>
            <person name="Chen Z."/>
            <person name="Freedman E."/>
            <person name="Gellesch M."/>
            <person name="Goldberg J."/>
            <person name="Griggs A."/>
            <person name="Gujja S."/>
            <person name="Heilman E."/>
            <person name="Heiman D."/>
            <person name="Howarth C."/>
            <person name="Mehta T."/>
            <person name="Neiman D."/>
            <person name="Pearson M."/>
            <person name="Roberts A."/>
            <person name="Saif S."/>
            <person name="Shea T."/>
            <person name="Shenoy N."/>
            <person name="Sisk P."/>
            <person name="Stolte C."/>
            <person name="Sykes S."/>
            <person name="White J."/>
            <person name="Yandava C."/>
            <person name="Burger G."/>
            <person name="Gray M.W."/>
            <person name="Holland P.W.H."/>
            <person name="King N."/>
            <person name="Lang F.B.F."/>
            <person name="Roger A.J."/>
            <person name="Ruiz-Trillo I."/>
            <person name="Haas B."/>
            <person name="Nusbaum C."/>
            <person name="Birren B."/>
        </authorList>
    </citation>
    <scope>NUCLEOTIDE SEQUENCE [LARGE SCALE GENOMIC DNA]</scope>
    <source>
        <strain evidence="2 3">JP610</strain>
    </source>
</reference>
<protein>
    <submittedName>
        <fullName evidence="2">Uncharacterized protein</fullName>
    </submittedName>
</protein>